<evidence type="ECO:0000313" key="1">
    <source>
        <dbReference type="EMBL" id="CAB4716207.1"/>
    </source>
</evidence>
<accession>A0A6J6QXK2</accession>
<proteinExistence type="predicted"/>
<reference evidence="1" key="1">
    <citation type="submission" date="2020-05" db="EMBL/GenBank/DDBJ databases">
        <authorList>
            <person name="Chiriac C."/>
            <person name="Salcher M."/>
            <person name="Ghai R."/>
            <person name="Kavagutti S V."/>
        </authorList>
    </citation>
    <scope>NUCLEOTIDE SEQUENCE</scope>
</reference>
<dbReference type="AlphaFoldDB" id="A0A6J6QXK2"/>
<gene>
    <name evidence="1" type="ORF">UFOPK2582_01678</name>
</gene>
<dbReference type="EMBL" id="CAEZXS010000277">
    <property type="protein sequence ID" value="CAB4716207.1"/>
    <property type="molecule type" value="Genomic_DNA"/>
</dbReference>
<protein>
    <submittedName>
        <fullName evidence="1">Unannotated protein</fullName>
    </submittedName>
</protein>
<organism evidence="1">
    <name type="scientific">freshwater metagenome</name>
    <dbReference type="NCBI Taxonomy" id="449393"/>
    <lineage>
        <taxon>unclassified sequences</taxon>
        <taxon>metagenomes</taxon>
        <taxon>ecological metagenomes</taxon>
    </lineage>
</organism>
<name>A0A6J6QXK2_9ZZZZ</name>
<sequence length="444" mass="48668">MFDPGDLRSFDEFTRDELAVLGREFLLAGQLMDRAGMPHVISAYDREVMGEIAIAEWMGASPVYTKRMQQLLRFANGDVETIFKGMQFDIGAPPEFMDFRYTVIDENHGEFWLDHCGALMDVEPMGAEYVTTMCHAIEDPTFDATATATSPYAQVRPIHRPPRVPEGRSPHCHWTVEINEQFDPLPYPELAKRIGETNAASLPIPQLTSSSVDSSAGWVDYSERLDPDLQLEQFSRPTLLALVPEFCVQSHLLVMSLLMAIEDRFGTEAAANIGAKQFIGSAGLTAERLHRAFIGGDADRGSDASEAGLDAIAQVLEVHPAFQPRTYVDFGVSYNPDPASDSQELLLRLGPCLATQESGRESWITLLADGHDEALQAIVQGVNPRARCISTTPDPNDIAAWRVVMSDTAAAESNEVALTRFSTGAEFEFSATPVTLSVANPSVP</sequence>